<gene>
    <name evidence="2" type="ORF">GCM10023320_13990</name>
</gene>
<evidence type="ECO:0008006" key="4">
    <source>
        <dbReference type="Google" id="ProtNLM"/>
    </source>
</evidence>
<dbReference type="Proteomes" id="UP001500804">
    <property type="component" value="Unassembled WGS sequence"/>
</dbReference>
<dbReference type="PANTHER" id="PTHR39335:SF1">
    <property type="entry name" value="BLL4220 PROTEIN"/>
    <property type="match status" value="1"/>
</dbReference>
<dbReference type="Pfam" id="PF03640">
    <property type="entry name" value="Lipoprotein_15"/>
    <property type="match status" value="2"/>
</dbReference>
<dbReference type="InterPro" id="IPR005297">
    <property type="entry name" value="Lipoprotein_repeat"/>
</dbReference>
<feature type="region of interest" description="Disordered" evidence="1">
    <location>
        <begin position="30"/>
        <end position="50"/>
    </location>
</feature>
<feature type="compositionally biased region" description="Basic and acidic residues" evidence="1">
    <location>
        <begin position="111"/>
        <end position="120"/>
    </location>
</feature>
<evidence type="ECO:0000313" key="3">
    <source>
        <dbReference type="Proteomes" id="UP001500804"/>
    </source>
</evidence>
<protein>
    <recommendedName>
        <fullName evidence="4">Secreted repeat protein with Y-X4-D motif</fullName>
    </recommendedName>
</protein>
<sequence>MVPCAPLPLTGTSRPEVVAEGMPVPGTAEQRRADTAVGPNAGCSEPSRDSGVLRCRVAGDPDRIPRRGSSERIEMAHRRSARLVLAAVAAGLATFTACGAPAEEQPADPAAAHEHHHDQEAPQPGQAQAPEQQHHHGGDGLQLWATQTASLGIVTLDGAGRIVYRSDADGNNPPVSNCTGECAQHWVPVTVPEGQAPELLGIKQDRVGTLRREDGALQVTLAGWPLYTLAGDQGTHDGTGANGADGVWFAVTPTGEKAAP</sequence>
<feature type="compositionally biased region" description="Low complexity" evidence="1">
    <location>
        <begin position="121"/>
        <end position="131"/>
    </location>
</feature>
<dbReference type="EMBL" id="BAABJO010000004">
    <property type="protein sequence ID" value="GAA5115315.1"/>
    <property type="molecule type" value="Genomic_DNA"/>
</dbReference>
<name>A0ABP9NDL6_9PSEU</name>
<organism evidence="2 3">
    <name type="scientific">Pseudonocardia adelaidensis</name>
    <dbReference type="NCBI Taxonomy" id="648754"/>
    <lineage>
        <taxon>Bacteria</taxon>
        <taxon>Bacillati</taxon>
        <taxon>Actinomycetota</taxon>
        <taxon>Actinomycetes</taxon>
        <taxon>Pseudonocardiales</taxon>
        <taxon>Pseudonocardiaceae</taxon>
        <taxon>Pseudonocardia</taxon>
    </lineage>
</organism>
<evidence type="ECO:0000256" key="1">
    <source>
        <dbReference type="SAM" id="MobiDB-lite"/>
    </source>
</evidence>
<proteinExistence type="predicted"/>
<evidence type="ECO:0000313" key="2">
    <source>
        <dbReference type="EMBL" id="GAA5115315.1"/>
    </source>
</evidence>
<keyword evidence="3" id="KW-1185">Reference proteome</keyword>
<reference evidence="3" key="1">
    <citation type="journal article" date="2019" name="Int. J. Syst. Evol. Microbiol.">
        <title>The Global Catalogue of Microorganisms (GCM) 10K type strain sequencing project: providing services to taxonomists for standard genome sequencing and annotation.</title>
        <authorList>
            <consortium name="The Broad Institute Genomics Platform"/>
            <consortium name="The Broad Institute Genome Sequencing Center for Infectious Disease"/>
            <person name="Wu L."/>
            <person name="Ma J."/>
        </authorList>
    </citation>
    <scope>NUCLEOTIDE SEQUENCE [LARGE SCALE GENOMIC DNA]</scope>
    <source>
        <strain evidence="3">JCM 18302</strain>
    </source>
</reference>
<comment type="caution">
    <text evidence="2">The sequence shown here is derived from an EMBL/GenBank/DDBJ whole genome shotgun (WGS) entry which is preliminary data.</text>
</comment>
<feature type="region of interest" description="Disordered" evidence="1">
    <location>
        <begin position="102"/>
        <end position="138"/>
    </location>
</feature>
<accession>A0ABP9NDL6</accession>
<dbReference type="PANTHER" id="PTHR39335">
    <property type="entry name" value="BLL4220 PROTEIN"/>
    <property type="match status" value="1"/>
</dbReference>